<gene>
    <name evidence="7" type="ORF">OFUS_LOCUS975</name>
</gene>
<dbReference type="PANTHER" id="PTHR46819:SF1">
    <property type="entry name" value="EF-HAND CALCIUM-BINDING DOMAIN-CONTAINING PROTEIN 7"/>
    <property type="match status" value="1"/>
</dbReference>
<keyword evidence="3" id="KW-0677">Repeat</keyword>
<name>A0A8J1UDR6_OWEFU</name>
<feature type="compositionally biased region" description="Low complexity" evidence="6">
    <location>
        <begin position="1"/>
        <end position="14"/>
    </location>
</feature>
<sequence length="634" mass="72779">MTSHRPSSSRPSSGRRIDSARSRKNDEETFSDLKAYYLMVFDDIKDEITSKEKLNQVLQQAGRNPTRKLLDKHWRKSTECLTFDDFCDICKNEPPTSEDDLMKAFKKIDVNSDGYITNKELMKVMTTKGEKMSRAEVQKMIDEVDENGDGKLDYKEFSKMVMSTAKECKQKAQRHLERKSKEKSRRNGSGDGPGSAKKSSKNKVSPRNQRDSNDSDNDKPVPKPRTPKPTSRDHSINDTGEPKSPRSKHEDRPKSPAVLKRAKLHEPKNIKNWSLVLRRGSFFFDDDSNIVSQQFQLVLPEDSGVWITIEPFYLRPSDESRYSDAPIDTMLMLLRDRPDRDGNRLVTFTEQKDNKGKFGLRCDLDAGKYTLMPFTTGCRLKRRRSEPKVETKLVRKQDDGSFMLTKSFKEALSDIFEMNDLDANGLLSRDEFNMYNIRTSGEEVTDDVWEVVEEQFELKKGQITRKGFIDLNQMEADDNEGDTEDLWVTLSSMGYNKNLEMDEACPFSLEVYTEDTKKADVKATGFTDPDQQYSSDLCHAILSKGDASKVKNMKDLTMYTYTTDFCTSVALENKSRSKVTVRVDCSKSKNCVSCRDSLDCRCDIPSRESVVAHHIFPQNDTQEWHFRCSEIIVK</sequence>
<protein>
    <submittedName>
        <fullName evidence="7">Uncharacterized protein</fullName>
    </submittedName>
</protein>
<evidence type="ECO:0000256" key="4">
    <source>
        <dbReference type="ARBA" id="ARBA00022837"/>
    </source>
</evidence>
<dbReference type="GO" id="GO:1903569">
    <property type="term" value="P:positive regulation of protein localization to ciliary membrane"/>
    <property type="evidence" value="ECO:0007669"/>
    <property type="project" value="TreeGrafter"/>
</dbReference>
<feature type="region of interest" description="Disordered" evidence="6">
    <location>
        <begin position="165"/>
        <end position="263"/>
    </location>
</feature>
<dbReference type="InterPro" id="IPR011992">
    <property type="entry name" value="EF-hand-dom_pair"/>
</dbReference>
<evidence type="ECO:0000313" key="8">
    <source>
        <dbReference type="Proteomes" id="UP000749559"/>
    </source>
</evidence>
<dbReference type="CDD" id="cd00051">
    <property type="entry name" value="EFh"/>
    <property type="match status" value="1"/>
</dbReference>
<feature type="compositionally biased region" description="Basic and acidic residues" evidence="6">
    <location>
        <begin position="15"/>
        <end position="27"/>
    </location>
</feature>
<feature type="region of interest" description="Disordered" evidence="6">
    <location>
        <begin position="1"/>
        <end position="27"/>
    </location>
</feature>
<feature type="compositionally biased region" description="Basic and acidic residues" evidence="6">
    <location>
        <begin position="230"/>
        <end position="254"/>
    </location>
</feature>
<evidence type="ECO:0000256" key="3">
    <source>
        <dbReference type="ARBA" id="ARBA00022737"/>
    </source>
</evidence>
<keyword evidence="8" id="KW-1185">Reference proteome</keyword>
<evidence type="ECO:0000256" key="2">
    <source>
        <dbReference type="ARBA" id="ARBA00022723"/>
    </source>
</evidence>
<dbReference type="GO" id="GO:0098797">
    <property type="term" value="C:plasma membrane protein complex"/>
    <property type="evidence" value="ECO:0007669"/>
    <property type="project" value="TreeGrafter"/>
</dbReference>
<evidence type="ECO:0000256" key="6">
    <source>
        <dbReference type="SAM" id="MobiDB-lite"/>
    </source>
</evidence>
<evidence type="ECO:0000313" key="7">
    <source>
        <dbReference type="EMBL" id="CAH1773366.1"/>
    </source>
</evidence>
<comment type="subcellular location">
    <subcellularLocation>
        <location evidence="1">Membrane</location>
    </subcellularLocation>
</comment>
<dbReference type="FunFam" id="1.10.238.10:FF:000001">
    <property type="entry name" value="Calmodulin 1"/>
    <property type="match status" value="1"/>
</dbReference>
<feature type="compositionally biased region" description="Basic residues" evidence="6">
    <location>
        <begin position="171"/>
        <end position="186"/>
    </location>
</feature>
<keyword evidence="4" id="KW-0106">Calcium</keyword>
<dbReference type="PANTHER" id="PTHR46819">
    <property type="entry name" value="EF-HAND CALCIUM-BINDING DOMAIN-CONTAINING PROTEIN 7"/>
    <property type="match status" value="1"/>
</dbReference>
<reference evidence="7" key="1">
    <citation type="submission" date="2022-03" db="EMBL/GenBank/DDBJ databases">
        <authorList>
            <person name="Martin C."/>
        </authorList>
    </citation>
    <scope>NUCLEOTIDE SEQUENCE</scope>
</reference>
<keyword evidence="5" id="KW-0472">Membrane</keyword>
<dbReference type="SUPFAM" id="SSF47473">
    <property type="entry name" value="EF-hand"/>
    <property type="match status" value="2"/>
</dbReference>
<dbReference type="SMART" id="SM00054">
    <property type="entry name" value="EFh"/>
    <property type="match status" value="3"/>
</dbReference>
<feature type="compositionally biased region" description="Basic and acidic residues" evidence="6">
    <location>
        <begin position="208"/>
        <end position="221"/>
    </location>
</feature>
<dbReference type="EMBL" id="CAIIXF020000001">
    <property type="protein sequence ID" value="CAH1773366.1"/>
    <property type="molecule type" value="Genomic_DNA"/>
</dbReference>
<dbReference type="PROSITE" id="PS00018">
    <property type="entry name" value="EF_HAND_1"/>
    <property type="match status" value="3"/>
</dbReference>
<evidence type="ECO:0000256" key="5">
    <source>
        <dbReference type="ARBA" id="ARBA00023136"/>
    </source>
</evidence>
<dbReference type="Proteomes" id="UP000749559">
    <property type="component" value="Unassembled WGS sequence"/>
</dbReference>
<dbReference type="InterPro" id="IPR018247">
    <property type="entry name" value="EF_Hand_1_Ca_BS"/>
</dbReference>
<dbReference type="PROSITE" id="PS50222">
    <property type="entry name" value="EF_HAND_2"/>
    <property type="match status" value="3"/>
</dbReference>
<accession>A0A8J1UDR6</accession>
<comment type="caution">
    <text evidence="7">The sequence shown here is derived from an EMBL/GenBank/DDBJ whole genome shotgun (WGS) entry which is preliminary data.</text>
</comment>
<dbReference type="InterPro" id="IPR002048">
    <property type="entry name" value="EF_hand_dom"/>
</dbReference>
<proteinExistence type="predicted"/>
<dbReference type="AlphaFoldDB" id="A0A8J1UDR6"/>
<dbReference type="OrthoDB" id="26525at2759"/>
<keyword evidence="2" id="KW-0479">Metal-binding</keyword>
<dbReference type="GO" id="GO:0060170">
    <property type="term" value="C:ciliary membrane"/>
    <property type="evidence" value="ECO:0007669"/>
    <property type="project" value="TreeGrafter"/>
</dbReference>
<dbReference type="GO" id="GO:0005509">
    <property type="term" value="F:calcium ion binding"/>
    <property type="evidence" value="ECO:0007669"/>
    <property type="project" value="InterPro"/>
</dbReference>
<organism evidence="7 8">
    <name type="scientific">Owenia fusiformis</name>
    <name type="common">Polychaete worm</name>
    <dbReference type="NCBI Taxonomy" id="6347"/>
    <lineage>
        <taxon>Eukaryota</taxon>
        <taxon>Metazoa</taxon>
        <taxon>Spiralia</taxon>
        <taxon>Lophotrochozoa</taxon>
        <taxon>Annelida</taxon>
        <taxon>Polychaeta</taxon>
        <taxon>Sedentaria</taxon>
        <taxon>Canalipalpata</taxon>
        <taxon>Sabellida</taxon>
        <taxon>Oweniida</taxon>
        <taxon>Oweniidae</taxon>
        <taxon>Owenia</taxon>
    </lineage>
</organism>
<dbReference type="Pfam" id="PF13499">
    <property type="entry name" value="EF-hand_7"/>
    <property type="match status" value="1"/>
</dbReference>
<dbReference type="Gene3D" id="1.10.238.10">
    <property type="entry name" value="EF-hand"/>
    <property type="match status" value="2"/>
</dbReference>
<evidence type="ECO:0000256" key="1">
    <source>
        <dbReference type="ARBA" id="ARBA00004370"/>
    </source>
</evidence>
<dbReference type="InterPro" id="IPR052266">
    <property type="entry name" value="Miro-EF-hand_domain"/>
</dbReference>